<dbReference type="Gene3D" id="3.40.50.1000">
    <property type="entry name" value="HAD superfamily/HAD-like"/>
    <property type="match status" value="1"/>
</dbReference>
<dbReference type="SFLD" id="SFLDS00003">
    <property type="entry name" value="Haloacid_Dehalogenase"/>
    <property type="match status" value="1"/>
</dbReference>
<dbReference type="SFLD" id="SFLDG01129">
    <property type="entry name" value="C1.5:_HAD__Beta-PGM__Phosphata"/>
    <property type="match status" value="1"/>
</dbReference>
<dbReference type="Proteomes" id="UP000196151">
    <property type="component" value="Chromosome"/>
</dbReference>
<feature type="binding site" evidence="14">
    <location>
        <position position="8"/>
    </location>
    <ligand>
        <name>Mg(2+)</name>
        <dbReference type="ChEBI" id="CHEBI:18420"/>
    </ligand>
</feature>
<dbReference type="GO" id="GO:0050308">
    <property type="term" value="F:sugar-phosphatase activity"/>
    <property type="evidence" value="ECO:0007669"/>
    <property type="project" value="TreeGrafter"/>
</dbReference>
<comment type="cofactor">
    <cofactor evidence="14">
        <name>Mg(2+)</name>
        <dbReference type="ChEBI" id="CHEBI:18420"/>
    </cofactor>
    <text evidence="14">Binds 2 magnesium ions per subunit.</text>
</comment>
<evidence type="ECO:0000256" key="4">
    <source>
        <dbReference type="ARBA" id="ARBA00022553"/>
    </source>
</evidence>
<evidence type="ECO:0000256" key="7">
    <source>
        <dbReference type="ARBA" id="ARBA00023235"/>
    </source>
</evidence>
<dbReference type="NCBIfam" id="TIGR01990">
    <property type="entry name" value="bPGM"/>
    <property type="match status" value="1"/>
</dbReference>
<proteinExistence type="inferred from homology"/>
<keyword evidence="5 14" id="KW-0479">Metal-binding</keyword>
<comment type="similarity">
    <text evidence="2">Belongs to the HAD-like hydrolase superfamily. CbbY/CbbZ/Gph/YieH family.</text>
</comment>
<name>A0A200J0P1_9ENTE</name>
<dbReference type="InterPro" id="IPR010976">
    <property type="entry name" value="B-phosphoglucomutase_hydrolase"/>
</dbReference>
<dbReference type="NCBIfam" id="TIGR02009">
    <property type="entry name" value="PGMB-YQAB-SF"/>
    <property type="match status" value="1"/>
</dbReference>
<protein>
    <recommendedName>
        <fullName evidence="11">Beta-phosphoglucomutase</fullName>
        <ecNumber evidence="10">5.4.2.6</ecNumber>
    </recommendedName>
</protein>
<dbReference type="Pfam" id="PF00702">
    <property type="entry name" value="Hydrolase"/>
    <property type="match status" value="1"/>
</dbReference>
<dbReference type="InterPro" id="IPR023198">
    <property type="entry name" value="PGP-like_dom2"/>
</dbReference>
<evidence type="ECO:0000256" key="12">
    <source>
        <dbReference type="PIRSR" id="PIRSR610972-1"/>
    </source>
</evidence>
<evidence type="ECO:0000256" key="10">
    <source>
        <dbReference type="ARBA" id="ARBA00044968"/>
    </source>
</evidence>
<evidence type="ECO:0000256" key="6">
    <source>
        <dbReference type="ARBA" id="ARBA00022842"/>
    </source>
</evidence>
<reference evidence="17" key="3">
    <citation type="submission" date="2024-03" db="EMBL/GenBank/DDBJ databases">
        <title>The Genome Sequence of Enterococcus sp. DIV0238c.</title>
        <authorList>
            <consortium name="The Broad Institute Genomics Platform"/>
            <consortium name="The Broad Institute Microbial Omics Core"/>
            <consortium name="The Broad Institute Genomic Center for Infectious Diseases"/>
            <person name="Earl A."/>
            <person name="Manson A."/>
            <person name="Gilmore M."/>
            <person name="Schwartman J."/>
            <person name="Shea T."/>
            <person name="Abouelleil A."/>
            <person name="Cao P."/>
            <person name="Chapman S."/>
            <person name="Cusick C."/>
            <person name="Young S."/>
            <person name="Neafsey D."/>
            <person name="Nusbaum C."/>
            <person name="Birren B."/>
        </authorList>
    </citation>
    <scope>NUCLEOTIDE SEQUENCE</scope>
    <source>
        <strain evidence="17">9D6_DIV0238</strain>
    </source>
</reference>
<dbReference type="GO" id="GO:0005737">
    <property type="term" value="C:cytoplasm"/>
    <property type="evidence" value="ECO:0007669"/>
    <property type="project" value="UniProtKB-SubCell"/>
</dbReference>
<dbReference type="Gene3D" id="1.10.150.240">
    <property type="entry name" value="Putative phosphatase, domain 2"/>
    <property type="match status" value="1"/>
</dbReference>
<feature type="binding site" evidence="14">
    <location>
        <position position="10"/>
    </location>
    <ligand>
        <name>Mg(2+)</name>
        <dbReference type="ChEBI" id="CHEBI:18420"/>
    </ligand>
</feature>
<evidence type="ECO:0000256" key="11">
    <source>
        <dbReference type="ARBA" id="ARBA00044991"/>
    </source>
</evidence>
<evidence type="ECO:0000256" key="8">
    <source>
        <dbReference type="ARBA" id="ARBA00023277"/>
    </source>
</evidence>
<dbReference type="InterPro" id="IPR051806">
    <property type="entry name" value="HAD-like_SPP"/>
</dbReference>
<evidence type="ECO:0000313" key="18">
    <source>
        <dbReference type="Proteomes" id="UP000196151"/>
    </source>
</evidence>
<organism evidence="16">
    <name type="scientific">Candidatus Enterococcus dunnyi</name>
    <dbReference type="NCBI Taxonomy" id="1834192"/>
    <lineage>
        <taxon>Bacteria</taxon>
        <taxon>Bacillati</taxon>
        <taxon>Bacillota</taxon>
        <taxon>Bacilli</taxon>
        <taxon>Lactobacillales</taxon>
        <taxon>Enterococcaceae</taxon>
        <taxon>Enterococcus</taxon>
    </lineage>
</organism>
<dbReference type="InterPro" id="IPR036412">
    <property type="entry name" value="HAD-like_sf"/>
</dbReference>
<feature type="binding site" evidence="13">
    <location>
        <position position="24"/>
    </location>
    <ligand>
        <name>substrate</name>
    </ligand>
</feature>
<dbReference type="CDD" id="cd02598">
    <property type="entry name" value="HAD_BPGM"/>
    <property type="match status" value="1"/>
</dbReference>
<keyword evidence="6 14" id="KW-0460">Magnesium</keyword>
<keyword evidence="3" id="KW-0963">Cytoplasm</keyword>
<evidence type="ECO:0000256" key="2">
    <source>
        <dbReference type="ARBA" id="ARBA00006171"/>
    </source>
</evidence>
<evidence type="ECO:0000256" key="14">
    <source>
        <dbReference type="PIRSR" id="PIRSR610972-3"/>
    </source>
</evidence>
<reference evidence="17" key="2">
    <citation type="submission" date="2017-05" db="EMBL/GenBank/DDBJ databases">
        <authorList>
            <consortium name="The Broad Institute Genomics Platform"/>
            <consortium name="The Broad Institute Genomic Center for Infectious Diseases"/>
            <person name="Earl A."/>
            <person name="Manson A."/>
            <person name="Schwartman J."/>
            <person name="Gilmore M."/>
            <person name="Abouelleil A."/>
            <person name="Cao P."/>
            <person name="Chapman S."/>
            <person name="Cusick C."/>
            <person name="Shea T."/>
            <person name="Young S."/>
            <person name="Neafsey D."/>
            <person name="Nusbaum C."/>
            <person name="Birren B."/>
        </authorList>
    </citation>
    <scope>NUCLEOTIDE SEQUENCE</scope>
    <source>
        <strain evidence="17">9D6_DIV0238</strain>
    </source>
</reference>
<feature type="binding site" evidence="13">
    <location>
        <begin position="8"/>
        <end position="10"/>
    </location>
    <ligand>
        <name>substrate</name>
    </ligand>
</feature>
<evidence type="ECO:0000313" key="17">
    <source>
        <dbReference type="EMBL" id="WYJ94502.1"/>
    </source>
</evidence>
<comment type="subcellular location">
    <subcellularLocation>
        <location evidence="1">Cytoplasm</location>
    </subcellularLocation>
</comment>
<evidence type="ECO:0000313" key="16">
    <source>
        <dbReference type="EMBL" id="OUZ30409.1"/>
    </source>
</evidence>
<feature type="binding site" evidence="13">
    <location>
        <position position="51"/>
    </location>
    <ligand>
        <name>substrate</name>
    </ligand>
</feature>
<feature type="active site" description="Nucleophile" evidence="12">
    <location>
        <position position="8"/>
    </location>
</feature>
<dbReference type="PANTHER" id="PTHR43481:SF4">
    <property type="entry name" value="GLYCEROL-1-PHOSPHATE PHOSPHOHYDROLASE 1-RELATED"/>
    <property type="match status" value="1"/>
</dbReference>
<feature type="binding site" evidence="14">
    <location>
        <position position="170"/>
    </location>
    <ligand>
        <name>Mg(2+)</name>
        <dbReference type="ChEBI" id="CHEBI:18420"/>
    </ligand>
</feature>
<dbReference type="PANTHER" id="PTHR43481">
    <property type="entry name" value="FRUCTOSE-1-PHOSPHATE PHOSPHATASE"/>
    <property type="match status" value="1"/>
</dbReference>
<feature type="binding site" evidence="13">
    <location>
        <position position="146"/>
    </location>
    <ligand>
        <name>substrate</name>
    </ligand>
</feature>
<dbReference type="SFLD" id="SFLDF00046">
    <property type="entry name" value="beta-phosphoglucomutase"/>
    <property type="match status" value="1"/>
</dbReference>
<dbReference type="GO" id="GO:0000287">
    <property type="term" value="F:magnesium ion binding"/>
    <property type="evidence" value="ECO:0007669"/>
    <property type="project" value="InterPro"/>
</dbReference>
<dbReference type="NCBIfam" id="TIGR01509">
    <property type="entry name" value="HAD-SF-IA-v3"/>
    <property type="match status" value="1"/>
</dbReference>
<dbReference type="GO" id="GO:0008801">
    <property type="term" value="F:beta-phosphoglucomutase activity"/>
    <property type="evidence" value="ECO:0007669"/>
    <property type="project" value="UniProtKB-EC"/>
</dbReference>
<accession>A0A200J0P1</accession>
<feature type="site" description="Important for catalytic activity and assists the phosphoryl transfer reaction to Asp8 by balancing charge and orienting the reacting groups" evidence="15">
    <location>
        <position position="115"/>
    </location>
</feature>
<dbReference type="SUPFAM" id="SSF56784">
    <property type="entry name" value="HAD-like"/>
    <property type="match status" value="1"/>
</dbReference>
<dbReference type="FunFam" id="1.10.150.240:FF:000010">
    <property type="entry name" value="Beta-phosphoglucomutase"/>
    <property type="match status" value="1"/>
</dbReference>
<evidence type="ECO:0000256" key="15">
    <source>
        <dbReference type="PIRSR" id="PIRSR610972-4"/>
    </source>
</evidence>
<evidence type="ECO:0000256" key="1">
    <source>
        <dbReference type="ARBA" id="ARBA00004496"/>
    </source>
</evidence>
<feature type="binding site" evidence="13">
    <location>
        <begin position="43"/>
        <end position="48"/>
    </location>
    <ligand>
        <name>substrate</name>
    </ligand>
</feature>
<dbReference type="InterPro" id="IPR023214">
    <property type="entry name" value="HAD_sf"/>
</dbReference>
<dbReference type="EMBL" id="NIBQ01000003">
    <property type="protein sequence ID" value="OUZ30409.1"/>
    <property type="molecule type" value="Genomic_DNA"/>
</dbReference>
<keyword evidence="18" id="KW-1185">Reference proteome</keyword>
<dbReference type="InterPro" id="IPR006439">
    <property type="entry name" value="HAD-SF_hydro_IA"/>
</dbReference>
<evidence type="ECO:0000256" key="13">
    <source>
        <dbReference type="PIRSR" id="PIRSR610972-2"/>
    </source>
</evidence>
<keyword evidence="8" id="KW-0119">Carbohydrate metabolism</keyword>
<feature type="active site" description="Proton donor/acceptor" evidence="12">
    <location>
        <position position="10"/>
    </location>
</feature>
<feature type="binding site" evidence="14">
    <location>
        <position position="171"/>
    </location>
    <ligand>
        <name>Mg(2+)</name>
        <dbReference type="ChEBI" id="CHEBI:18420"/>
    </ligand>
</feature>
<dbReference type="InterPro" id="IPR010972">
    <property type="entry name" value="Beta-PGM"/>
</dbReference>
<dbReference type="EC" id="5.4.2.6" evidence="10"/>
<dbReference type="EMBL" id="CP147246">
    <property type="protein sequence ID" value="WYJ94502.1"/>
    <property type="molecule type" value="Genomic_DNA"/>
</dbReference>
<keyword evidence="4" id="KW-0597">Phosphoprotein</keyword>
<keyword evidence="7" id="KW-0413">Isomerase</keyword>
<comment type="catalytic activity">
    <reaction evidence="9">
        <text>beta-D-glucose 1-phosphate = beta-D-glucose 6-phosphate</text>
        <dbReference type="Rhea" id="RHEA:20113"/>
        <dbReference type="ChEBI" id="CHEBI:57684"/>
        <dbReference type="ChEBI" id="CHEBI:58247"/>
        <dbReference type="EC" id="5.4.2.6"/>
    </reaction>
</comment>
<evidence type="ECO:0000256" key="5">
    <source>
        <dbReference type="ARBA" id="ARBA00022723"/>
    </source>
</evidence>
<dbReference type="AlphaFoldDB" id="A0A200J0P1"/>
<evidence type="ECO:0000256" key="9">
    <source>
        <dbReference type="ARBA" id="ARBA00044926"/>
    </source>
</evidence>
<feature type="site" description="Important for catalytic activity and assists the phosphoryl transfer reaction to Asp8 by balancing charge and orienting the reacting groups" evidence="15">
    <location>
        <position position="146"/>
    </location>
</feature>
<evidence type="ECO:0000256" key="3">
    <source>
        <dbReference type="ARBA" id="ARBA00022490"/>
    </source>
</evidence>
<reference evidence="16" key="1">
    <citation type="submission" date="2017-05" db="EMBL/GenBank/DDBJ databases">
        <title>The Genome Sequence of Enterococcus sp. 9D6_DIV0238.</title>
        <authorList>
            <consortium name="The Broad Institute Genomics Platform"/>
            <consortium name="The Broad Institute Genomic Center for Infectious Diseases"/>
            <person name="Earl A."/>
            <person name="Manson A."/>
            <person name="Schwartman J."/>
            <person name="Gilmore M."/>
            <person name="Abouelleil A."/>
            <person name="Cao P."/>
            <person name="Chapman S."/>
            <person name="Cusick C."/>
            <person name="Shea T."/>
            <person name="Young S."/>
            <person name="Neafsey D."/>
            <person name="Nusbaum C."/>
            <person name="Birren B."/>
        </authorList>
    </citation>
    <scope>NUCLEOTIDE SEQUENCE [LARGE SCALE GENOMIC DNA]</scope>
    <source>
        <strain evidence="16">9D6_DIV0238</strain>
    </source>
</reference>
<dbReference type="SFLD" id="SFLDG01135">
    <property type="entry name" value="C1.5.6:_HAD__Beta-PGM__Phospha"/>
    <property type="match status" value="1"/>
</dbReference>
<dbReference type="OrthoDB" id="9797743at2"/>
<gene>
    <name evidence="17" type="ORF">A5889_002015</name>
    <name evidence="16" type="ORF">A5889_002697</name>
</gene>
<feature type="binding site" evidence="13">
    <location>
        <position position="77"/>
    </location>
    <ligand>
        <name>substrate</name>
    </ligand>
</feature>
<dbReference type="RefSeq" id="WP_087641778.1">
    <property type="nucleotide sequence ID" value="NZ_CP147246.1"/>
</dbReference>
<sequence>MKKGFVFDLDGVITDTAKFHYIAWKELAESLGITIDEVFNESLKGISRMDSLDKILAYGQKENDYSPAEKEALAKQKNDEYVKLLADLSAADLLPGVHDFLMDAKAHQIPCAIASASKNAPMILEKLGVLDFFGHIVDPESLKKGKPDPEIFVKAAQSIAVAPEDAIGFEDAQAGIEGIKAAGMYAIGISATETLAGADLQVGSMTELSVEQLIER</sequence>
<feature type="binding site" evidence="13">
    <location>
        <begin position="115"/>
        <end position="119"/>
    </location>
    <ligand>
        <name>substrate</name>
    </ligand>
</feature>
<dbReference type="GO" id="GO:0005975">
    <property type="term" value="P:carbohydrate metabolic process"/>
    <property type="evidence" value="ECO:0007669"/>
    <property type="project" value="InterPro"/>
</dbReference>